<dbReference type="SUPFAM" id="SSF46689">
    <property type="entry name" value="Homeodomain-like"/>
    <property type="match status" value="1"/>
</dbReference>
<evidence type="ECO:0000256" key="2">
    <source>
        <dbReference type="SAM" id="MobiDB-lite"/>
    </source>
</evidence>
<dbReference type="PANTHER" id="PTHR46993:SF6">
    <property type="entry name" value="MYB TRANSCRIPTION FACTOR"/>
    <property type="match status" value="1"/>
</dbReference>
<evidence type="ECO:0000256" key="1">
    <source>
        <dbReference type="ARBA" id="ARBA00023125"/>
    </source>
</evidence>
<dbReference type="PROSITE" id="PS50090">
    <property type="entry name" value="MYB_LIKE"/>
    <property type="match status" value="1"/>
</dbReference>
<dbReference type="Gramene" id="LPERR06G04790.1">
    <property type="protein sequence ID" value="LPERR06G04790.1"/>
    <property type="gene ID" value="LPERR06G04790"/>
</dbReference>
<dbReference type="InterPro" id="IPR009057">
    <property type="entry name" value="Homeodomain-like_sf"/>
</dbReference>
<dbReference type="PROSITE" id="PS51294">
    <property type="entry name" value="HTH_MYB"/>
    <property type="match status" value="1"/>
</dbReference>
<dbReference type="eggNOG" id="ENOG502SBUF">
    <property type="taxonomic scope" value="Eukaryota"/>
</dbReference>
<dbReference type="Gene3D" id="1.10.10.60">
    <property type="entry name" value="Homeodomain-like"/>
    <property type="match status" value="1"/>
</dbReference>
<reference evidence="5 6" key="1">
    <citation type="submission" date="2012-08" db="EMBL/GenBank/DDBJ databases">
        <title>Oryza genome evolution.</title>
        <authorList>
            <person name="Wing R.A."/>
        </authorList>
    </citation>
    <scope>NUCLEOTIDE SEQUENCE</scope>
</reference>
<dbReference type="EnsemblPlants" id="LPERR06G04790.1">
    <property type="protein sequence ID" value="LPERR06G04790.1"/>
    <property type="gene ID" value="LPERR06G04790"/>
</dbReference>
<evidence type="ECO:0000259" key="4">
    <source>
        <dbReference type="PROSITE" id="PS51294"/>
    </source>
</evidence>
<dbReference type="InterPro" id="IPR017930">
    <property type="entry name" value="Myb_dom"/>
</dbReference>
<evidence type="ECO:0000313" key="5">
    <source>
        <dbReference type="EnsemblPlants" id="LPERR06G04790.1"/>
    </source>
</evidence>
<dbReference type="GO" id="GO:0009901">
    <property type="term" value="P:anther dehiscence"/>
    <property type="evidence" value="ECO:0007669"/>
    <property type="project" value="EnsemblPlants"/>
</dbReference>
<keyword evidence="1" id="KW-0238">DNA-binding</keyword>
<protein>
    <submittedName>
        <fullName evidence="5">Uncharacterized protein</fullName>
    </submittedName>
</protein>
<dbReference type="FunFam" id="1.10.10.60:FF:000500">
    <property type="entry name" value="Telomeric repeat-binding factor a"/>
    <property type="match status" value="1"/>
</dbReference>
<feature type="domain" description="HTH myb-type" evidence="4">
    <location>
        <begin position="257"/>
        <end position="313"/>
    </location>
</feature>
<reference evidence="5" key="3">
    <citation type="submission" date="2015-04" db="UniProtKB">
        <authorList>
            <consortium name="EnsemblPlants"/>
        </authorList>
    </citation>
    <scope>IDENTIFICATION</scope>
</reference>
<reference evidence="6" key="2">
    <citation type="submission" date="2013-12" db="EMBL/GenBank/DDBJ databases">
        <authorList>
            <person name="Yu Y."/>
            <person name="Lee S."/>
            <person name="de Baynast K."/>
            <person name="Wissotski M."/>
            <person name="Liu L."/>
            <person name="Talag J."/>
            <person name="Goicoechea J."/>
            <person name="Angelova A."/>
            <person name="Jetty R."/>
            <person name="Kudrna D."/>
            <person name="Golser W."/>
            <person name="Rivera L."/>
            <person name="Zhang J."/>
            <person name="Wing R."/>
        </authorList>
    </citation>
    <scope>NUCLEOTIDE SEQUENCE</scope>
</reference>
<dbReference type="HOGENOM" id="CLU_059833_2_0_1"/>
<accession>A0A0D9WMK6</accession>
<feature type="domain" description="Myb-like" evidence="3">
    <location>
        <begin position="257"/>
        <end position="312"/>
    </location>
</feature>
<keyword evidence="6" id="KW-1185">Reference proteome</keyword>
<dbReference type="STRING" id="77586.A0A0D9WMK6"/>
<dbReference type="GO" id="GO:0010152">
    <property type="term" value="P:pollen maturation"/>
    <property type="evidence" value="ECO:0007669"/>
    <property type="project" value="EnsemblPlants"/>
</dbReference>
<dbReference type="AlphaFoldDB" id="A0A0D9WMK6"/>
<dbReference type="Pfam" id="PF00249">
    <property type="entry name" value="Myb_DNA-binding"/>
    <property type="match status" value="1"/>
</dbReference>
<name>A0A0D9WMK6_9ORYZ</name>
<evidence type="ECO:0000259" key="3">
    <source>
        <dbReference type="PROSITE" id="PS50090"/>
    </source>
</evidence>
<feature type="region of interest" description="Disordered" evidence="2">
    <location>
        <begin position="186"/>
        <end position="258"/>
    </location>
</feature>
<dbReference type="GO" id="GO:0043067">
    <property type="term" value="P:regulation of programmed cell death"/>
    <property type="evidence" value="ECO:0007669"/>
    <property type="project" value="EnsemblPlants"/>
</dbReference>
<dbReference type="GO" id="GO:0003677">
    <property type="term" value="F:DNA binding"/>
    <property type="evidence" value="ECO:0007669"/>
    <property type="project" value="UniProtKB-KW"/>
</dbReference>
<evidence type="ECO:0000313" key="6">
    <source>
        <dbReference type="Proteomes" id="UP000032180"/>
    </source>
</evidence>
<dbReference type="CDD" id="cd11660">
    <property type="entry name" value="SANT_TRF"/>
    <property type="match status" value="1"/>
</dbReference>
<dbReference type="Proteomes" id="UP000032180">
    <property type="component" value="Chromosome 6"/>
</dbReference>
<organism evidence="5 6">
    <name type="scientific">Leersia perrieri</name>
    <dbReference type="NCBI Taxonomy" id="77586"/>
    <lineage>
        <taxon>Eukaryota</taxon>
        <taxon>Viridiplantae</taxon>
        <taxon>Streptophyta</taxon>
        <taxon>Embryophyta</taxon>
        <taxon>Tracheophyta</taxon>
        <taxon>Spermatophyta</taxon>
        <taxon>Magnoliopsida</taxon>
        <taxon>Liliopsida</taxon>
        <taxon>Poales</taxon>
        <taxon>Poaceae</taxon>
        <taxon>BOP clade</taxon>
        <taxon>Oryzoideae</taxon>
        <taxon>Oryzeae</taxon>
        <taxon>Oryzinae</taxon>
        <taxon>Leersia</taxon>
    </lineage>
</organism>
<dbReference type="PANTHER" id="PTHR46993">
    <property type="entry name" value="MYB TRANSCRIPTION FACTOR"/>
    <property type="match status" value="1"/>
</dbReference>
<dbReference type="InterPro" id="IPR001005">
    <property type="entry name" value="SANT/Myb"/>
</dbReference>
<sequence>MPRLTAEDASLILDHVVGDPSIPAAAANAFEAAVGNSFSQAVLRGLWGDRAAAEERVREFLAAEWAAIGPSRLEEAAERIVGDGAVETWSAADDVTRAKYCILAGEQRAREIQGKLGGTIPQGKQISTPEVHKVMDALKSSCANLHSVLEDPLPAAKAAADEVLAARMDKAVDLNAGQVSNQAATCSIAGPSAPTNDREAPRKGTSPSLMDWNPTARTYQWEDSTDPEGSGSPIHRPHLPSPRRTTISPLQPADDKAKRRKARKWCALEEETLRKGVEQYGNGNWKDILIHNPDVFIGRKAMDLKDKWRNMMR</sequence>
<proteinExistence type="predicted"/>